<accession>A0A367FMS6</accession>
<dbReference type="Gene3D" id="2.60.120.200">
    <property type="match status" value="1"/>
</dbReference>
<dbReference type="EMBL" id="QOIL01000004">
    <property type="protein sequence ID" value="RCG31571.1"/>
    <property type="molecule type" value="Genomic_DNA"/>
</dbReference>
<dbReference type="SUPFAM" id="SSF49899">
    <property type="entry name" value="Concanavalin A-like lectins/glucanases"/>
    <property type="match status" value="1"/>
</dbReference>
<evidence type="ECO:0000256" key="1">
    <source>
        <dbReference type="ARBA" id="ARBA00022729"/>
    </source>
</evidence>
<dbReference type="SMART" id="SM00560">
    <property type="entry name" value="LamGL"/>
    <property type="match status" value="1"/>
</dbReference>
<dbReference type="Proteomes" id="UP000253094">
    <property type="component" value="Unassembled WGS sequence"/>
</dbReference>
<evidence type="ECO:0000313" key="4">
    <source>
        <dbReference type="EMBL" id="RCG31571.1"/>
    </source>
</evidence>
<keyword evidence="2" id="KW-1015">Disulfide bond</keyword>
<name>A0A367FMS6_9ACTN</name>
<sequence length="855" mass="91884">MSARLLLHWPLDAVTPESRALDASDLHLNGAVKGDPANLPDRRFGSCLKFDGLDDAVLSPPLPPLRAYTIAAWINPADAVRRGPVTVLATLNGGVRLVLNPDGSPAHRFASAVSPDEGHAGPAGGVPAGTWTHLAVTKDAQFSRIFLNGVQVAQLNYRDLTRLPAALAVQAALRGDPVPQPAPLALSGLNPNFAGLAAHVRVYDDALTELQIKHDMADDEAALESFVRTHPVEFALVNADSQPVLYIDEASGGQPMTLTLTNASRYDLEVVPVTELSPTSFHFALRFRKGTLPQNLPVALATPDWALQAAPDGTALYLLWKAPQPIAPGTSVSVRFTGMNADGAAGTRGTRVELDYRRLRYRGEKDELSGTRLQFMDVVNHRGRRDLPIDLRLVGGDRVLNDPRTASELRIHLTNLLRDGAGIALRASAPASAFTVSFDVQQPKESRPWALTSSGEAGNAKLEATDRGRWAVSAASRGQRVQWTVTPVADTVLKPDEFLELWLREIFAMQPPGHAPIVVEYRNIPGYADGAMTVSVERAPLLFSGTGNAGLGGSNTLPQTRLHILSAPQDPPTGALAIGPAKNPLHIGQAVSYSWLNSPPGNHLALNPQSTGNVSIGTPIPAAKLHVAAPNSAPSGTAAVIIGGTADRASQFQFGHDNDYIWLQSSWAKPLALQPVAGNVGIGTTAANDGKLTISTTGSHLQLRREAGAGGGGKVLYLELFQDTSVGDAVTYPSIRFHHGNKFWHRIEGRPEGFQFKTGYLPSDDLVDIYARGLNGVTAVVSSLRIGGVTIGENELRILQRLAAGQLEFDLYNVKQGEYAYAADYNPFDNDRRYVWTWRPKGRVNQGRWQLHFPG</sequence>
<proteinExistence type="predicted"/>
<protein>
    <submittedName>
        <fullName evidence="4">LamG domain-containing protein</fullName>
    </submittedName>
</protein>
<dbReference type="AlphaFoldDB" id="A0A367FMS6"/>
<evidence type="ECO:0000259" key="3">
    <source>
        <dbReference type="SMART" id="SM00560"/>
    </source>
</evidence>
<dbReference type="InterPro" id="IPR013320">
    <property type="entry name" value="ConA-like_dom_sf"/>
</dbReference>
<organism evidence="4 5">
    <name type="scientific">Sphaerisporangium album</name>
    <dbReference type="NCBI Taxonomy" id="509200"/>
    <lineage>
        <taxon>Bacteria</taxon>
        <taxon>Bacillati</taxon>
        <taxon>Actinomycetota</taxon>
        <taxon>Actinomycetes</taxon>
        <taxon>Streptosporangiales</taxon>
        <taxon>Streptosporangiaceae</taxon>
        <taxon>Sphaerisporangium</taxon>
    </lineage>
</organism>
<comment type="caution">
    <text evidence="4">The sequence shown here is derived from an EMBL/GenBank/DDBJ whole genome shotgun (WGS) entry which is preliminary data.</text>
</comment>
<dbReference type="Pfam" id="PF13385">
    <property type="entry name" value="Laminin_G_3"/>
    <property type="match status" value="1"/>
</dbReference>
<dbReference type="OrthoDB" id="3440942at2"/>
<keyword evidence="5" id="KW-1185">Reference proteome</keyword>
<keyword evidence="1" id="KW-0732">Signal</keyword>
<reference evidence="4 5" key="1">
    <citation type="submission" date="2018-06" db="EMBL/GenBank/DDBJ databases">
        <title>Sphaerisporangium craniellae sp. nov., isolated from a marine sponge in the South China Sea.</title>
        <authorList>
            <person name="Li L."/>
        </authorList>
    </citation>
    <scope>NUCLEOTIDE SEQUENCE [LARGE SCALE GENOMIC DNA]</scope>
    <source>
        <strain evidence="4 5">CCTCC AA 208026</strain>
    </source>
</reference>
<evidence type="ECO:0000256" key="2">
    <source>
        <dbReference type="ARBA" id="ARBA00023157"/>
    </source>
</evidence>
<feature type="domain" description="LamG-like jellyroll fold" evidence="3">
    <location>
        <begin position="66"/>
        <end position="210"/>
    </location>
</feature>
<dbReference type="InterPro" id="IPR006558">
    <property type="entry name" value="LamG-like"/>
</dbReference>
<gene>
    <name evidence="4" type="ORF">DQ384_08335</name>
</gene>
<dbReference type="RefSeq" id="WP_114028141.1">
    <property type="nucleotide sequence ID" value="NZ_QOIL01000004.1"/>
</dbReference>
<evidence type="ECO:0000313" key="5">
    <source>
        <dbReference type="Proteomes" id="UP000253094"/>
    </source>
</evidence>